<dbReference type="Pfam" id="PF14284">
    <property type="entry name" value="PcfJ"/>
    <property type="match status" value="1"/>
</dbReference>
<name>A0A2K4ZKV5_9FIRM</name>
<gene>
    <name evidence="1" type="ORF">AMURIS_03809</name>
</gene>
<dbReference type="RefSeq" id="WP_103241079.1">
    <property type="nucleotide sequence ID" value="NZ_JANJZD010000024.1"/>
</dbReference>
<accession>A0A2K4ZKV5</accession>
<evidence type="ECO:0000313" key="1">
    <source>
        <dbReference type="EMBL" id="SOY31075.1"/>
    </source>
</evidence>
<organism evidence="1 2">
    <name type="scientific">Acetatifactor muris</name>
    <dbReference type="NCBI Taxonomy" id="879566"/>
    <lineage>
        <taxon>Bacteria</taxon>
        <taxon>Bacillati</taxon>
        <taxon>Bacillota</taxon>
        <taxon>Clostridia</taxon>
        <taxon>Lachnospirales</taxon>
        <taxon>Lachnospiraceae</taxon>
        <taxon>Acetatifactor</taxon>
    </lineage>
</organism>
<sequence length="700" mass="81661">MNKRSLSRIEKPKASENMIRLAKRTDGDRYIATAKIIDVDGEKILLLNFFQRSELVKEKTGAAFRTFISRSDYITQDLSSARVKWKTGSFKSILGWYWWNTKEKGHDVTFASDSDFISAKYYMKAYFEGEDPNVWDAIWKFQDEVLDRRLKAKHKKETDKIDKKMEMVPEKPEGFEKWVHEIAMGDKRYLVYEAASKKKMTTGYCTYCKRTVRIDVKSVQPRNKKRGNCPNCGSPVTFIPKGYFPTYQRDSKWVCLMQKVSTVIVSRYFHVHQEIQRDYNYKESFSISELCRAFLEEDNVEIKIDSYEWGIYKQHGLPRWCPDQNHKNCASAVVYTENLPEVFKGTFYRYCALDLYQKKLACDPVPVWRFMNTYPRYTYLEMFLKAGLVNLTGEIVEGHAYELDLNGKTPETILGISKKYISILREIDGGTAELRLLKQCESDNILPQGEDIRGFCERFGGNDELIGVINAHMSIRKFNKYMDKQRTVLPKHKEVPCHAAWCSPESYSKKERMREGYRNLAKDWLDYISWSATLKYDIKDMYVLLPPDFGKAHDRVMKEYQAFKDEQERKRQEELEKLIKKALDAAEGIPAMMMKARGLMIILPKSGSEIKEEGRTLHHCVGTYVERVAKGETMILFIRKETAPDVPYFTLEYRDGKVIQCRGKKNCGMTKDVKAFVKAFERKMKEESEAENSVKGRRAG</sequence>
<keyword evidence="2" id="KW-1185">Reference proteome</keyword>
<dbReference type="InterPro" id="IPR025586">
    <property type="entry name" value="PcfJ"/>
</dbReference>
<dbReference type="EMBL" id="OFSM01000021">
    <property type="protein sequence ID" value="SOY31075.1"/>
    <property type="molecule type" value="Genomic_DNA"/>
</dbReference>
<dbReference type="AlphaFoldDB" id="A0A2K4ZKV5"/>
<dbReference type="OrthoDB" id="1802755at2"/>
<dbReference type="Proteomes" id="UP000236311">
    <property type="component" value="Unassembled WGS sequence"/>
</dbReference>
<reference evidence="1 2" key="1">
    <citation type="submission" date="2018-01" db="EMBL/GenBank/DDBJ databases">
        <authorList>
            <person name="Gaut B.S."/>
            <person name="Morton B.R."/>
            <person name="Clegg M.T."/>
            <person name="Duvall M.R."/>
        </authorList>
    </citation>
    <scope>NUCLEOTIDE SEQUENCE [LARGE SCALE GENOMIC DNA]</scope>
    <source>
        <strain evidence="1">GP69</strain>
    </source>
</reference>
<evidence type="ECO:0000313" key="2">
    <source>
        <dbReference type="Proteomes" id="UP000236311"/>
    </source>
</evidence>
<evidence type="ECO:0008006" key="3">
    <source>
        <dbReference type="Google" id="ProtNLM"/>
    </source>
</evidence>
<protein>
    <recommendedName>
        <fullName evidence="3">PcfJ-like protein</fullName>
    </recommendedName>
</protein>
<proteinExistence type="predicted"/>